<comment type="caution">
    <text evidence="1">The sequence shown here is derived from an EMBL/GenBank/DDBJ whole genome shotgun (WGS) entry which is preliminary data.</text>
</comment>
<evidence type="ECO:0008006" key="3">
    <source>
        <dbReference type="Google" id="ProtNLM"/>
    </source>
</evidence>
<dbReference type="GO" id="GO:0006886">
    <property type="term" value="P:intracellular protein transport"/>
    <property type="evidence" value="ECO:0007669"/>
    <property type="project" value="InterPro"/>
</dbReference>
<dbReference type="GO" id="GO:0034066">
    <property type="term" value="C:Ric1-Rgp1 guanyl-nucleotide exchange factor complex"/>
    <property type="evidence" value="ECO:0007669"/>
    <property type="project" value="InterPro"/>
</dbReference>
<dbReference type="GO" id="GO:0042147">
    <property type="term" value="P:retrograde transport, endosome to Golgi"/>
    <property type="evidence" value="ECO:0007669"/>
    <property type="project" value="TreeGrafter"/>
</dbReference>
<dbReference type="PANTHER" id="PTHR22746">
    <property type="entry name" value="RAB6A-GEF COMPLEX PARTNER PROTEIN 1"/>
    <property type="match status" value="1"/>
</dbReference>
<evidence type="ECO:0000313" key="1">
    <source>
        <dbReference type="EMBL" id="KAJ3222809.1"/>
    </source>
</evidence>
<dbReference type="Proteomes" id="UP001211065">
    <property type="component" value="Unassembled WGS sequence"/>
</dbReference>
<gene>
    <name evidence="1" type="ORF">HK099_001877</name>
</gene>
<dbReference type="InterPro" id="IPR015943">
    <property type="entry name" value="WD40/YVTN_repeat-like_dom_sf"/>
</dbReference>
<dbReference type="GO" id="GO:0005829">
    <property type="term" value="C:cytosol"/>
    <property type="evidence" value="ECO:0007669"/>
    <property type="project" value="TreeGrafter"/>
</dbReference>
<dbReference type="Gene3D" id="2.130.10.10">
    <property type="entry name" value="YVTN repeat-like/Quinoprotein amine dehydrogenase"/>
    <property type="match status" value="1"/>
</dbReference>
<name>A0AAD5XZI9_9FUNG</name>
<dbReference type="Pfam" id="PF25440">
    <property type="entry name" value="Beta-prop_RIC1_2nd"/>
    <property type="match status" value="1"/>
</dbReference>
<organism evidence="1 2">
    <name type="scientific">Clydaea vesicula</name>
    <dbReference type="NCBI Taxonomy" id="447962"/>
    <lineage>
        <taxon>Eukaryota</taxon>
        <taxon>Fungi</taxon>
        <taxon>Fungi incertae sedis</taxon>
        <taxon>Chytridiomycota</taxon>
        <taxon>Chytridiomycota incertae sedis</taxon>
        <taxon>Chytridiomycetes</taxon>
        <taxon>Lobulomycetales</taxon>
        <taxon>Lobulomycetaceae</taxon>
        <taxon>Clydaea</taxon>
    </lineage>
</organism>
<proteinExistence type="predicted"/>
<dbReference type="SUPFAM" id="SSF82171">
    <property type="entry name" value="DPP6 N-terminal domain-like"/>
    <property type="match status" value="1"/>
</dbReference>
<evidence type="ECO:0000313" key="2">
    <source>
        <dbReference type="Proteomes" id="UP001211065"/>
    </source>
</evidence>
<protein>
    <recommendedName>
        <fullName evidence="3">Ribosome control protein 1 domain-containing protein</fullName>
    </recommendedName>
</protein>
<keyword evidence="2" id="KW-1185">Reference proteome</keyword>
<sequence>MFFATGSTKILSAQNADVSVDYQTSPLNPVNPETRTLLNLISIKRSRHGDLFASITYNSLYLWSCRVSTVDAFMKILIFLRQPDVMIGKITRSQVTVEEDGENVEILWKPDSTAIVVTTNKGYLHFYDILNGEGKLFDFKFINPHHYVIGAGEKGGCPNKSLRFKMAIQIDTGIASAIGLSDEILICTSESPSLLSLCWNGEVNASGTCSLADVSFLTNPADPFVHMTTNKFLDLFCWTSKFRNCYLAQRKLVQKLDNNGDANAPQELNCVWVWSGLCFFNSAKTKNNAVTCAINSKLLKLAVGTHDGDILLFSLSEDKTSLSYMHTLSLSQPPGLSNVFHVGPVSCLEFSSDGNAIAVGWHFGGLSLWSVAGRLLFSTMSEDTIAESPTERPTISQEDYFNGVAHLFFGPGSYDLFILPSQSYSNDVVNDIYVIPFAKSALTMSKNSDNTRCICLVSDDKLLLHEANIGDSFGYLDSNLVLWDSIQIPVMYLGENWPIRHCSVNSTGHFAAIAGKRGLAHYSAKTNKWKLFGNEHQEQTFFVTGGILWFKNILIFACQDLETYNHEIRFFSRDNNLDNNLALHVEKMPRVVVTMNILANNILVYTADNVLRYYVIKFQDQKMKLLLQQQLSLTNMVTLPQYVNSVCWFPPPSPKINSKVLKKSPILFLRNGILSLIIEKEKGEWEHIILSDRIEFFWLSNNEERISDLYNSLWAFDGFGVKIWTNLIVSDEVLNSRMQQEASGFANKYQSLDYFSHSLELLLHQVLEEESDTQKLNLLPVVTEFIQTNFTKNYFDIIIRCARKNEPSIWNFFFSCVGDIKLIFRQCLDLGLLNTATSSLKIIQILETESVSGKFATELLDKALYMEEFEISREVIRYLSTIEDRLPYTDLIQKETNFEKSDSATPIDVVSKPAINTTFYLEVLISNHARKMVERDRWRALGIFSNSLSFPIVPWLRNESPKVSLPWSTILSKLHLQFNLPLQNDYTVIYNCMKQALTPSGFAIKRRETVSFISPRESEVNRRTNNNNSGLKIVIDQSSRKPFKSKSFATFESDTDSSFSNTLESNSYFKSNVKSLLEIRQLFKYMEESGLIEMGIIFGIMIMEIEWICCKLHDDTSETKSLMKKFVEVTKNSECQAYRQLHNLVINIIAEGQ</sequence>
<reference evidence="1" key="1">
    <citation type="submission" date="2020-05" db="EMBL/GenBank/DDBJ databases">
        <title>Phylogenomic resolution of chytrid fungi.</title>
        <authorList>
            <person name="Stajich J.E."/>
            <person name="Amses K."/>
            <person name="Simmons R."/>
            <person name="Seto K."/>
            <person name="Myers J."/>
            <person name="Bonds A."/>
            <person name="Quandt C.A."/>
            <person name="Barry K."/>
            <person name="Liu P."/>
            <person name="Grigoriev I."/>
            <person name="Longcore J.E."/>
            <person name="James T.Y."/>
        </authorList>
    </citation>
    <scope>NUCLEOTIDE SEQUENCE</scope>
    <source>
        <strain evidence="1">JEL0476</strain>
    </source>
</reference>
<dbReference type="InterPro" id="IPR040096">
    <property type="entry name" value="Ric1"/>
</dbReference>
<dbReference type="PANTHER" id="PTHR22746:SF10">
    <property type="entry name" value="GUANINE NUCLEOTIDE EXCHANGE FACTOR SUBUNIT RIC1"/>
    <property type="match status" value="1"/>
</dbReference>
<dbReference type="GO" id="GO:0000139">
    <property type="term" value="C:Golgi membrane"/>
    <property type="evidence" value="ECO:0007669"/>
    <property type="project" value="TreeGrafter"/>
</dbReference>
<dbReference type="AlphaFoldDB" id="A0AAD5XZI9"/>
<dbReference type="EMBL" id="JADGJW010000158">
    <property type="protein sequence ID" value="KAJ3222809.1"/>
    <property type="molecule type" value="Genomic_DNA"/>
</dbReference>
<accession>A0AAD5XZI9</accession>